<dbReference type="GO" id="GO:0016020">
    <property type="term" value="C:membrane"/>
    <property type="evidence" value="ECO:0007669"/>
    <property type="project" value="UniProtKB-SubCell"/>
</dbReference>
<accession>A0AAV8RR24</accession>
<feature type="transmembrane region" description="Helical" evidence="10">
    <location>
        <begin position="473"/>
        <end position="494"/>
    </location>
</feature>
<dbReference type="AlphaFoldDB" id="A0AAV8RR24"/>
<evidence type="ECO:0000256" key="2">
    <source>
        <dbReference type="ARBA" id="ARBA00010992"/>
    </source>
</evidence>
<evidence type="ECO:0000256" key="3">
    <source>
        <dbReference type="ARBA" id="ARBA00022448"/>
    </source>
</evidence>
<evidence type="ECO:0000256" key="8">
    <source>
        <dbReference type="ARBA" id="ARBA00023136"/>
    </source>
</evidence>
<comment type="subcellular location">
    <subcellularLocation>
        <location evidence="1">Membrane</location>
        <topology evidence="1">Multi-pass membrane protein</topology>
    </subcellularLocation>
</comment>
<evidence type="ECO:0000256" key="6">
    <source>
        <dbReference type="ARBA" id="ARBA00022847"/>
    </source>
</evidence>
<comment type="similarity">
    <text evidence="2 9">Belongs to the major facilitator superfamily. Sugar transporter (TC 2.A.1.1) family.</text>
</comment>
<dbReference type="FunFam" id="1.20.1250.20:FF:000002">
    <property type="entry name" value="Sugar transport protein 13"/>
    <property type="match status" value="1"/>
</dbReference>
<feature type="transmembrane region" description="Helical" evidence="10">
    <location>
        <begin position="500"/>
        <end position="520"/>
    </location>
</feature>
<feature type="transmembrane region" description="Helical" evidence="10">
    <location>
        <begin position="214"/>
        <end position="234"/>
    </location>
</feature>
<evidence type="ECO:0000256" key="9">
    <source>
        <dbReference type="RuleBase" id="RU003346"/>
    </source>
</evidence>
<dbReference type="PANTHER" id="PTHR23500:SF74">
    <property type="entry name" value="SUGAR TRANSPORT PROTEIN MST5"/>
    <property type="match status" value="1"/>
</dbReference>
<dbReference type="InterPro" id="IPR020846">
    <property type="entry name" value="MFS_dom"/>
</dbReference>
<evidence type="ECO:0000256" key="4">
    <source>
        <dbReference type="ARBA" id="ARBA00022597"/>
    </source>
</evidence>
<dbReference type="InterPro" id="IPR003663">
    <property type="entry name" value="Sugar/inositol_transpt"/>
</dbReference>
<dbReference type="PANTHER" id="PTHR23500">
    <property type="entry name" value="SOLUTE CARRIER FAMILY 2, FACILITATED GLUCOSE TRANSPORTER"/>
    <property type="match status" value="1"/>
</dbReference>
<keyword evidence="5 10" id="KW-0812">Transmembrane</keyword>
<dbReference type="InterPro" id="IPR005828">
    <property type="entry name" value="MFS_sugar_transport-like"/>
</dbReference>
<evidence type="ECO:0000256" key="5">
    <source>
        <dbReference type="ARBA" id="ARBA00022692"/>
    </source>
</evidence>
<dbReference type="InterPro" id="IPR036259">
    <property type="entry name" value="MFS_trans_sf"/>
</dbReference>
<dbReference type="Pfam" id="PF00083">
    <property type="entry name" value="Sugar_tr"/>
    <property type="match status" value="2"/>
</dbReference>
<dbReference type="GO" id="GO:0015293">
    <property type="term" value="F:symporter activity"/>
    <property type="evidence" value="ECO:0007669"/>
    <property type="project" value="UniProtKB-KW"/>
</dbReference>
<protein>
    <recommendedName>
        <fullName evidence="11">Major facilitator superfamily (MFS) profile domain-containing protein</fullName>
    </recommendedName>
</protein>
<evidence type="ECO:0000256" key="1">
    <source>
        <dbReference type="ARBA" id="ARBA00004141"/>
    </source>
</evidence>
<dbReference type="PROSITE" id="PS50850">
    <property type="entry name" value="MFS"/>
    <property type="match status" value="1"/>
</dbReference>
<evidence type="ECO:0000313" key="13">
    <source>
        <dbReference type="Proteomes" id="UP001222027"/>
    </source>
</evidence>
<dbReference type="EMBL" id="JAQQAF010000001">
    <property type="protein sequence ID" value="KAJ8509643.1"/>
    <property type="molecule type" value="Genomic_DNA"/>
</dbReference>
<dbReference type="NCBIfam" id="TIGR00879">
    <property type="entry name" value="SP"/>
    <property type="match status" value="1"/>
</dbReference>
<dbReference type="PRINTS" id="PR00171">
    <property type="entry name" value="SUGRTRNSPORT"/>
</dbReference>
<comment type="caution">
    <text evidence="12">The sequence shown here is derived from an EMBL/GenBank/DDBJ whole genome shotgun (WGS) entry which is preliminary data.</text>
</comment>
<dbReference type="CDD" id="cd17361">
    <property type="entry name" value="MFS_STP"/>
    <property type="match status" value="1"/>
</dbReference>
<keyword evidence="3 9" id="KW-0813">Transport</keyword>
<evidence type="ECO:0000313" key="12">
    <source>
        <dbReference type="EMBL" id="KAJ8509643.1"/>
    </source>
</evidence>
<keyword evidence="6" id="KW-0769">Symport</keyword>
<keyword evidence="13" id="KW-1185">Reference proteome</keyword>
<dbReference type="Proteomes" id="UP001222027">
    <property type="component" value="Unassembled WGS sequence"/>
</dbReference>
<feature type="transmembrane region" description="Helical" evidence="10">
    <location>
        <begin position="80"/>
        <end position="99"/>
    </location>
</feature>
<feature type="transmembrane region" description="Helical" evidence="10">
    <location>
        <begin position="366"/>
        <end position="388"/>
    </location>
</feature>
<evidence type="ECO:0000259" key="11">
    <source>
        <dbReference type="PROSITE" id="PS50850"/>
    </source>
</evidence>
<dbReference type="GO" id="GO:0015145">
    <property type="term" value="F:monosaccharide transmembrane transporter activity"/>
    <property type="evidence" value="ECO:0007669"/>
    <property type="project" value="InterPro"/>
</dbReference>
<keyword evidence="7 10" id="KW-1133">Transmembrane helix</keyword>
<dbReference type="Gene3D" id="1.20.1250.20">
    <property type="entry name" value="MFS general substrate transporter like domains"/>
    <property type="match status" value="2"/>
</dbReference>
<name>A0AAV8RR24_ENSVE</name>
<reference evidence="12 13" key="1">
    <citation type="submission" date="2022-12" db="EMBL/GenBank/DDBJ databases">
        <title>Chromosome-scale assembly of the Ensete ventricosum genome.</title>
        <authorList>
            <person name="Dussert Y."/>
            <person name="Stocks J."/>
            <person name="Wendawek A."/>
            <person name="Woldeyes F."/>
            <person name="Nichols R.A."/>
            <person name="Borrell J.S."/>
        </authorList>
    </citation>
    <scope>NUCLEOTIDE SEQUENCE [LARGE SCALE GENOMIC DNA]</scope>
    <source>
        <strain evidence="13">cv. Maze</strain>
        <tissue evidence="12">Seeds</tissue>
    </source>
</reference>
<dbReference type="PROSITE" id="PS00216">
    <property type="entry name" value="SUGAR_TRANSPORT_1"/>
    <property type="match status" value="1"/>
</dbReference>
<dbReference type="InterPro" id="IPR005829">
    <property type="entry name" value="Sugar_transporter_CS"/>
</dbReference>
<gene>
    <name evidence="12" type="ORF">OPV22_000077</name>
</gene>
<feature type="domain" description="Major facilitator superfamily (MFS) profile" evidence="11">
    <location>
        <begin position="26"/>
        <end position="524"/>
    </location>
</feature>
<feature type="transmembrane region" description="Helical" evidence="10">
    <location>
        <begin position="111"/>
        <end position="127"/>
    </location>
</feature>
<dbReference type="InterPro" id="IPR044778">
    <property type="entry name" value="MFS_STP/MST-like_plant"/>
</dbReference>
<feature type="transmembrane region" description="Helical" evidence="10">
    <location>
        <begin position="246"/>
        <end position="268"/>
    </location>
</feature>
<feature type="transmembrane region" description="Helical" evidence="10">
    <location>
        <begin position="330"/>
        <end position="354"/>
    </location>
</feature>
<keyword evidence="8 10" id="KW-0472">Membrane</keyword>
<evidence type="ECO:0000256" key="7">
    <source>
        <dbReference type="ARBA" id="ARBA00022989"/>
    </source>
</evidence>
<feature type="transmembrane region" description="Helical" evidence="10">
    <location>
        <begin position="22"/>
        <end position="43"/>
    </location>
</feature>
<evidence type="ECO:0000256" key="10">
    <source>
        <dbReference type="SAM" id="Phobius"/>
    </source>
</evidence>
<sequence length="565" mass="61514">MAVGVIVSTGGGKQHPGKMTPFVFLTCLVASSGGLIFGYDIGISGGVTSMDSFLSRFFPSVYKQQMADSSTNQYCKFDSLLLTLFTSSLYVAALLSSFLASTVTRMLGRKWSMFAGGITFLLGSAINGAAMNILMLILGRVLLGIGIGFANQAKPSIYLFIYFFDLLQQNHPCPSVRPSRDANRCSSLCSPRLYACVQAVPVYLSEMAPAFLRGTLNIGFQLMITVGILAANLINYGTASIKGGWGWRVSLGLAAVPALIITIGSLVLPDTPNSLIERGHDEEAKAMLSKIRGTEDIRAEYDDLVAASDEAKSVHHPWSNILQRKYRPQLTMAILIPCFQQLTGINVIMFYAPVLFKTIGFGSEASLASAVITGTVIVLGTFVSIATVDKLGRRALFLQGGTQMLISQLVVGTLIALKFGISGAATDVSKNYASIIVLFICFFVAAFAWSWGPLGWLVPSEIFPLEIRSAGQSINVSVNMFFTFFIAQVFLTALCHLKFGLFYVFAGWVAIMTAFIAFFLPETKSVPIEEMVLVWRKHWFWSKFISDEDVHVGNPEAADDRFKDA</sequence>
<organism evidence="12 13">
    <name type="scientific">Ensete ventricosum</name>
    <name type="common">Abyssinian banana</name>
    <name type="synonym">Musa ensete</name>
    <dbReference type="NCBI Taxonomy" id="4639"/>
    <lineage>
        <taxon>Eukaryota</taxon>
        <taxon>Viridiplantae</taxon>
        <taxon>Streptophyta</taxon>
        <taxon>Embryophyta</taxon>
        <taxon>Tracheophyta</taxon>
        <taxon>Spermatophyta</taxon>
        <taxon>Magnoliopsida</taxon>
        <taxon>Liliopsida</taxon>
        <taxon>Zingiberales</taxon>
        <taxon>Musaceae</taxon>
        <taxon>Ensete</taxon>
    </lineage>
</organism>
<keyword evidence="4" id="KW-0762">Sugar transport</keyword>
<dbReference type="InterPro" id="IPR045262">
    <property type="entry name" value="STP/PLT_plant"/>
</dbReference>
<dbReference type="SUPFAM" id="SSF103473">
    <property type="entry name" value="MFS general substrate transporter"/>
    <property type="match status" value="2"/>
</dbReference>
<proteinExistence type="inferred from homology"/>
<feature type="transmembrane region" description="Helical" evidence="10">
    <location>
        <begin position="432"/>
        <end position="452"/>
    </location>
</feature>